<keyword evidence="3 5" id="KW-0067">ATP-binding</keyword>
<dbReference type="HAMAP" id="MF_00376">
    <property type="entry name" value="Dephospho_CoA_kinase"/>
    <property type="match status" value="1"/>
</dbReference>
<comment type="pathway">
    <text evidence="5">Cofactor biosynthesis; coenzyme A biosynthesis; CoA from (R)-pantothenate: step 5/5.</text>
</comment>
<comment type="subcellular location">
    <subcellularLocation>
        <location evidence="5">Cytoplasm</location>
    </subcellularLocation>
</comment>
<dbReference type="Pfam" id="PF01121">
    <property type="entry name" value="CoaE"/>
    <property type="match status" value="1"/>
</dbReference>
<comment type="catalytic activity">
    <reaction evidence="5">
        <text>3'-dephospho-CoA + ATP = ADP + CoA + H(+)</text>
        <dbReference type="Rhea" id="RHEA:18245"/>
        <dbReference type="ChEBI" id="CHEBI:15378"/>
        <dbReference type="ChEBI" id="CHEBI:30616"/>
        <dbReference type="ChEBI" id="CHEBI:57287"/>
        <dbReference type="ChEBI" id="CHEBI:57328"/>
        <dbReference type="ChEBI" id="CHEBI:456216"/>
        <dbReference type="EC" id="2.7.1.24"/>
    </reaction>
</comment>
<dbReference type="Proteomes" id="UP000823757">
    <property type="component" value="Unassembled WGS sequence"/>
</dbReference>
<dbReference type="GO" id="GO:0015937">
    <property type="term" value="P:coenzyme A biosynthetic process"/>
    <property type="evidence" value="ECO:0007669"/>
    <property type="project" value="UniProtKB-UniRule"/>
</dbReference>
<dbReference type="GO" id="GO:0005524">
    <property type="term" value="F:ATP binding"/>
    <property type="evidence" value="ECO:0007669"/>
    <property type="project" value="UniProtKB-UniRule"/>
</dbReference>
<comment type="caution">
    <text evidence="7">The sequence shown here is derived from an EMBL/GenBank/DDBJ whole genome shotgun (WGS) entry which is preliminary data.</text>
</comment>
<dbReference type="InterPro" id="IPR027417">
    <property type="entry name" value="P-loop_NTPase"/>
</dbReference>
<dbReference type="PROSITE" id="PS51219">
    <property type="entry name" value="DPCK"/>
    <property type="match status" value="1"/>
</dbReference>
<reference evidence="7" key="2">
    <citation type="journal article" date="2021" name="PeerJ">
        <title>Extensive microbial diversity within the chicken gut microbiome revealed by metagenomics and culture.</title>
        <authorList>
            <person name="Gilroy R."/>
            <person name="Ravi A."/>
            <person name="Getino M."/>
            <person name="Pursley I."/>
            <person name="Horton D.L."/>
            <person name="Alikhan N.F."/>
            <person name="Baker D."/>
            <person name="Gharbi K."/>
            <person name="Hall N."/>
            <person name="Watson M."/>
            <person name="Adriaenssens E.M."/>
            <person name="Foster-Nyarko E."/>
            <person name="Jarju S."/>
            <person name="Secka A."/>
            <person name="Antonio M."/>
            <person name="Oren A."/>
            <person name="Chaudhuri R.R."/>
            <person name="La Ragione R."/>
            <person name="Hildebrand F."/>
            <person name="Pallen M.J."/>
        </authorList>
    </citation>
    <scope>NUCLEOTIDE SEQUENCE</scope>
    <source>
        <strain evidence="7">B1-13419</strain>
    </source>
</reference>
<sequence>MLQVLAVTGAIGSGKSLVCRFLAERGFPVYDSDSRTKALYDTDNELLEAVRKKMSAYWTGDGSIPEDFLVGEDGRLDRKALASIIFREGPSGSTALRDLESVVHPAVLRDFLEWKDSPEVVAQAEFGTAVIESAIILDNPVFRDVPDKVLLVEAPEGAGIARAAMRDHESEERIAVRMESRQKVFASIDGGKQHPDVDYIIENTGTPDDLRRKVEQFIDTNYRK</sequence>
<evidence type="ECO:0000313" key="8">
    <source>
        <dbReference type="Proteomes" id="UP000823757"/>
    </source>
</evidence>
<evidence type="ECO:0000313" key="7">
    <source>
        <dbReference type="EMBL" id="MBO8473769.1"/>
    </source>
</evidence>
<evidence type="ECO:0000256" key="2">
    <source>
        <dbReference type="ARBA" id="ARBA00022741"/>
    </source>
</evidence>
<feature type="binding site" evidence="5">
    <location>
        <begin position="12"/>
        <end position="17"/>
    </location>
    <ligand>
        <name>ATP</name>
        <dbReference type="ChEBI" id="CHEBI:30616"/>
    </ligand>
</feature>
<comment type="function">
    <text evidence="5">Catalyzes the phosphorylation of the 3'-hydroxyl group of dephosphocoenzyme A to form coenzyme A.</text>
</comment>
<evidence type="ECO:0000256" key="1">
    <source>
        <dbReference type="ARBA" id="ARBA00009018"/>
    </source>
</evidence>
<dbReference type="AlphaFoldDB" id="A0A9D9ILD9"/>
<evidence type="ECO:0000256" key="4">
    <source>
        <dbReference type="ARBA" id="ARBA00022993"/>
    </source>
</evidence>
<keyword evidence="5 7" id="KW-0808">Transferase</keyword>
<keyword evidence="2 5" id="KW-0547">Nucleotide-binding</keyword>
<dbReference type="NCBIfam" id="TIGR00152">
    <property type="entry name" value="dephospho-CoA kinase"/>
    <property type="match status" value="1"/>
</dbReference>
<dbReference type="Gene3D" id="3.40.50.300">
    <property type="entry name" value="P-loop containing nucleotide triphosphate hydrolases"/>
    <property type="match status" value="1"/>
</dbReference>
<dbReference type="EC" id="2.7.1.24" evidence="5 6"/>
<evidence type="ECO:0000256" key="3">
    <source>
        <dbReference type="ARBA" id="ARBA00022840"/>
    </source>
</evidence>
<dbReference type="SUPFAM" id="SSF52540">
    <property type="entry name" value="P-loop containing nucleoside triphosphate hydrolases"/>
    <property type="match status" value="1"/>
</dbReference>
<accession>A0A9D9ILD9</accession>
<gene>
    <name evidence="5 7" type="primary">coaE</name>
    <name evidence="7" type="ORF">IAB91_00555</name>
</gene>
<comment type="similarity">
    <text evidence="1 5">Belongs to the CoaE family.</text>
</comment>
<reference evidence="7" key="1">
    <citation type="submission" date="2020-10" db="EMBL/GenBank/DDBJ databases">
        <authorList>
            <person name="Gilroy R."/>
        </authorList>
    </citation>
    <scope>NUCLEOTIDE SEQUENCE</scope>
    <source>
        <strain evidence="7">B1-13419</strain>
    </source>
</reference>
<keyword evidence="5 7" id="KW-0418">Kinase</keyword>
<evidence type="ECO:0000256" key="5">
    <source>
        <dbReference type="HAMAP-Rule" id="MF_00376"/>
    </source>
</evidence>
<keyword evidence="4 5" id="KW-0173">Coenzyme A biosynthesis</keyword>
<name>A0A9D9ILD9_9BACT</name>
<protein>
    <recommendedName>
        <fullName evidence="5 6">Dephospho-CoA kinase</fullName>
        <ecNumber evidence="5 6">2.7.1.24</ecNumber>
    </recommendedName>
    <alternativeName>
        <fullName evidence="5">Dephosphocoenzyme A kinase</fullName>
    </alternativeName>
</protein>
<dbReference type="InterPro" id="IPR001977">
    <property type="entry name" value="Depp_CoAkinase"/>
</dbReference>
<dbReference type="GO" id="GO:0004140">
    <property type="term" value="F:dephospho-CoA kinase activity"/>
    <property type="evidence" value="ECO:0007669"/>
    <property type="project" value="UniProtKB-UniRule"/>
</dbReference>
<evidence type="ECO:0000256" key="6">
    <source>
        <dbReference type="NCBIfam" id="TIGR00152"/>
    </source>
</evidence>
<dbReference type="GO" id="GO:0005737">
    <property type="term" value="C:cytoplasm"/>
    <property type="evidence" value="ECO:0007669"/>
    <property type="project" value="UniProtKB-SubCell"/>
</dbReference>
<keyword evidence="5" id="KW-0963">Cytoplasm</keyword>
<proteinExistence type="inferred from homology"/>
<organism evidence="7 8">
    <name type="scientific">Candidatus Cryptobacteroides faecigallinarum</name>
    <dbReference type="NCBI Taxonomy" id="2840763"/>
    <lineage>
        <taxon>Bacteria</taxon>
        <taxon>Pseudomonadati</taxon>
        <taxon>Bacteroidota</taxon>
        <taxon>Bacteroidia</taxon>
        <taxon>Bacteroidales</taxon>
        <taxon>Candidatus Cryptobacteroides</taxon>
    </lineage>
</organism>
<dbReference type="EMBL" id="JADIMD010000008">
    <property type="protein sequence ID" value="MBO8473769.1"/>
    <property type="molecule type" value="Genomic_DNA"/>
</dbReference>
<dbReference type="CDD" id="cd02022">
    <property type="entry name" value="DPCK"/>
    <property type="match status" value="1"/>
</dbReference>